<accession>A0AA40G343</accession>
<proteinExistence type="predicted"/>
<sequence>MNPNSFGLLVTCLPKRAVPSPAISCIKVQAKPWSIVSSSEPSASQLDRYDVVLSTGPPCHN</sequence>
<gene>
    <name evidence="1" type="ORF">K0M31_019350</name>
</gene>
<dbReference type="Proteomes" id="UP001177670">
    <property type="component" value="Unassembled WGS sequence"/>
</dbReference>
<name>A0AA40G343_9HYME</name>
<organism evidence="1 2">
    <name type="scientific">Melipona bicolor</name>
    <dbReference type="NCBI Taxonomy" id="60889"/>
    <lineage>
        <taxon>Eukaryota</taxon>
        <taxon>Metazoa</taxon>
        <taxon>Ecdysozoa</taxon>
        <taxon>Arthropoda</taxon>
        <taxon>Hexapoda</taxon>
        <taxon>Insecta</taxon>
        <taxon>Pterygota</taxon>
        <taxon>Neoptera</taxon>
        <taxon>Endopterygota</taxon>
        <taxon>Hymenoptera</taxon>
        <taxon>Apocrita</taxon>
        <taxon>Aculeata</taxon>
        <taxon>Apoidea</taxon>
        <taxon>Anthophila</taxon>
        <taxon>Apidae</taxon>
        <taxon>Melipona</taxon>
    </lineage>
</organism>
<reference evidence="1" key="1">
    <citation type="submission" date="2021-10" db="EMBL/GenBank/DDBJ databases">
        <title>Melipona bicolor Genome sequencing and assembly.</title>
        <authorList>
            <person name="Araujo N.S."/>
            <person name="Arias M.C."/>
        </authorList>
    </citation>
    <scope>NUCLEOTIDE SEQUENCE</scope>
    <source>
        <strain evidence="1">USP_2M_L1-L4_2017</strain>
        <tissue evidence="1">Whole body</tissue>
    </source>
</reference>
<comment type="caution">
    <text evidence="1">The sequence shown here is derived from an EMBL/GenBank/DDBJ whole genome shotgun (WGS) entry which is preliminary data.</text>
</comment>
<evidence type="ECO:0000313" key="1">
    <source>
        <dbReference type="EMBL" id="KAK1129635.1"/>
    </source>
</evidence>
<protein>
    <submittedName>
        <fullName evidence="1">Uncharacterized protein</fullName>
    </submittedName>
</protein>
<evidence type="ECO:0000313" key="2">
    <source>
        <dbReference type="Proteomes" id="UP001177670"/>
    </source>
</evidence>
<dbReference type="EMBL" id="JAHYIQ010000008">
    <property type="protein sequence ID" value="KAK1129635.1"/>
    <property type="molecule type" value="Genomic_DNA"/>
</dbReference>
<keyword evidence="2" id="KW-1185">Reference proteome</keyword>
<dbReference type="AlphaFoldDB" id="A0AA40G343"/>